<comment type="caution">
    <text evidence="3">The sequence shown here is derived from an EMBL/GenBank/DDBJ whole genome shotgun (WGS) entry which is preliminary data.</text>
</comment>
<evidence type="ECO:0000313" key="2">
    <source>
        <dbReference type="EMBL" id="KAK4412115.1"/>
    </source>
</evidence>
<reference evidence="3" key="2">
    <citation type="journal article" date="2024" name="Plant">
        <title>Genomic evolution and insights into agronomic trait innovations of Sesamum species.</title>
        <authorList>
            <person name="Miao H."/>
            <person name="Wang L."/>
            <person name="Qu L."/>
            <person name="Liu H."/>
            <person name="Sun Y."/>
            <person name="Le M."/>
            <person name="Wang Q."/>
            <person name="Wei S."/>
            <person name="Zheng Y."/>
            <person name="Lin W."/>
            <person name="Duan Y."/>
            <person name="Cao H."/>
            <person name="Xiong S."/>
            <person name="Wang X."/>
            <person name="Wei L."/>
            <person name="Li C."/>
            <person name="Ma Q."/>
            <person name="Ju M."/>
            <person name="Zhao R."/>
            <person name="Li G."/>
            <person name="Mu C."/>
            <person name="Tian Q."/>
            <person name="Mei H."/>
            <person name="Zhang T."/>
            <person name="Gao T."/>
            <person name="Zhang H."/>
        </authorList>
    </citation>
    <scope>NUCLEOTIDE SEQUENCE</scope>
    <source>
        <strain evidence="3">3651</strain>
    </source>
</reference>
<name>A0AAE1XIV9_9LAMI</name>
<dbReference type="EMBL" id="JACGWO010000026">
    <property type="protein sequence ID" value="KAK4412115.1"/>
    <property type="molecule type" value="Genomic_DNA"/>
</dbReference>
<proteinExistence type="predicted"/>
<organism evidence="3 4">
    <name type="scientific">Sesamum alatum</name>
    <dbReference type="NCBI Taxonomy" id="300844"/>
    <lineage>
        <taxon>Eukaryota</taxon>
        <taxon>Viridiplantae</taxon>
        <taxon>Streptophyta</taxon>
        <taxon>Embryophyta</taxon>
        <taxon>Tracheophyta</taxon>
        <taxon>Spermatophyta</taxon>
        <taxon>Magnoliopsida</taxon>
        <taxon>eudicotyledons</taxon>
        <taxon>Gunneridae</taxon>
        <taxon>Pentapetalae</taxon>
        <taxon>asterids</taxon>
        <taxon>lamiids</taxon>
        <taxon>Lamiales</taxon>
        <taxon>Pedaliaceae</taxon>
        <taxon>Sesamum</taxon>
    </lineage>
</organism>
<evidence type="ECO:0000313" key="4">
    <source>
        <dbReference type="Proteomes" id="UP001293254"/>
    </source>
</evidence>
<evidence type="ECO:0000256" key="1">
    <source>
        <dbReference type="SAM" id="MobiDB-lite"/>
    </source>
</evidence>
<keyword evidence="4" id="KW-1185">Reference proteome</keyword>
<accession>A0AAE1XIV9</accession>
<dbReference type="EMBL" id="JACGWO010000017">
    <property type="protein sequence ID" value="KAK4412244.1"/>
    <property type="molecule type" value="Genomic_DNA"/>
</dbReference>
<dbReference type="AlphaFoldDB" id="A0AAE1XIV9"/>
<evidence type="ECO:0000313" key="3">
    <source>
        <dbReference type="EMBL" id="KAK4412244.1"/>
    </source>
</evidence>
<feature type="region of interest" description="Disordered" evidence="1">
    <location>
        <begin position="258"/>
        <end position="280"/>
    </location>
</feature>
<protein>
    <submittedName>
        <fullName evidence="3">Uncharacterized protein</fullName>
    </submittedName>
</protein>
<dbReference type="Proteomes" id="UP001293254">
    <property type="component" value="Unassembled WGS sequence"/>
</dbReference>
<sequence>MPPRSYLIFTIPEHPLRRALDMPFPPNPNLLTELHFQSSGIFPPTDPSPALIVPKAKIYGFSAWLEPVAVLYFHLLLFLLANPSYQIGDPIPPYLVREAEPVKRRLALLANEMSYVSGRVVDPQWVWELALRSRLSANPLDQILSERKDANGPSPVSSTSTYLNTIELGHLELFPGKKEPNQPSASRYSYYTKSDALSKRRSAQVFALEPFLKEKYQEVITDLPDEEVLYAKVLFPWEIYFNGASRIDARIDREKAHAAWRGRKPEEEAQAAKAREGASHSKPYKIRHVNRTSPGSGFGKGPINLFDFPSSQAPLNVLLPISIRVELARHCRSDDSTVAGNLLLSKAIGNPFYYYFLCHFEAVSASISFRLLALVVVMLMPFPFLPPVALLPSRKEGFDAKTGFDASRVLEKLCALCECYLY</sequence>
<gene>
    <name evidence="3" type="ORF">Salat_2965700</name>
    <name evidence="2" type="ORF">Salat_2972200</name>
</gene>
<feature type="compositionally biased region" description="Basic and acidic residues" evidence="1">
    <location>
        <begin position="258"/>
        <end position="267"/>
    </location>
</feature>
<reference evidence="3" key="1">
    <citation type="submission" date="2020-06" db="EMBL/GenBank/DDBJ databases">
        <authorList>
            <person name="Li T."/>
            <person name="Hu X."/>
            <person name="Zhang T."/>
            <person name="Song X."/>
            <person name="Zhang H."/>
            <person name="Dai N."/>
            <person name="Sheng W."/>
            <person name="Hou X."/>
            <person name="Wei L."/>
        </authorList>
    </citation>
    <scope>NUCLEOTIDE SEQUENCE</scope>
    <source>
        <strain evidence="3">3651</strain>
        <tissue evidence="3">Leaf</tissue>
    </source>
</reference>